<dbReference type="RefSeq" id="WP_057943674.1">
    <property type="nucleotide sequence ID" value="NZ_CP011131.1"/>
</dbReference>
<sequence length="689" mass="74079">MEYLKALAELGVWLAVYPLGAGTLALTGHDARHLRRNVLIVICTGSAIATALLMALAAMGLFAPTWIGAAGWIVLAVWSVRNRAWAHALERLKNIRMRGASALSGLAVIAILATATGLYAFFPKESLLGERDEGIYAQHALHLLRTGGSAIDLVAMGLAREPGIVAVEQGKAAALPGIYPTGSRWTFQFSSATPVWMAVLGAMLGPQGIFRFNAVVGLLNCMAFYALTRRVLAPAQRVWAIAAVAVFAFQPAQVWISRNCLSEPLSTWFVLNGLLAAILALSQRSRTAGLIAGGLIGMSGFVRIDAVVFPLAASAACLFVVMVNHSRRDQASNPAVQAIMIGCFAAIVLAVAYFAVWVRPYLDDLFDRVAGAVVAAALCAGLVRLLQLVPALRLGAQPARKAAWLAALAIVGLLVYAIWIRPHLQPFALEPKIAAPPNDQRDYRENSVLNVAAYLSWPVVIAAGFGAAWGLWSTLRGGLSPIMGWVLVFLLTPALVYLWWPMVSPDHIWASRRWVPTVFPAAVVLAAVACARLSRRWRGPYAYAAAGLITVVVSAHLLMQQRETLRVREDAGMVAQIGEIARRLPDDRVSYVVGSGTLTSALLAGFGSRVVQVAVTGQYDWTELCPRVAGRAEQGCWVVHPKSLSVGERGATWLADVPIKRLRRNTSVVALARGTHEDGIDWSITKIEP</sequence>
<proteinExistence type="predicted"/>
<feature type="transmembrane region" description="Helical" evidence="1">
    <location>
        <begin position="6"/>
        <end position="26"/>
    </location>
</feature>
<feature type="transmembrane region" description="Helical" evidence="1">
    <location>
        <begin position="301"/>
        <end position="323"/>
    </location>
</feature>
<feature type="transmembrane region" description="Helical" evidence="1">
    <location>
        <begin position="484"/>
        <end position="502"/>
    </location>
</feature>
<keyword evidence="3" id="KW-1185">Reference proteome</keyword>
<feature type="transmembrane region" description="Helical" evidence="1">
    <location>
        <begin position="451"/>
        <end position="472"/>
    </location>
</feature>
<evidence type="ECO:0000313" key="2">
    <source>
        <dbReference type="EMBL" id="UNP28019.1"/>
    </source>
</evidence>
<protein>
    <recommendedName>
        <fullName evidence="4">Dolichyl-phosphate-mannose-mannosyltransferase family protein</fullName>
    </recommendedName>
</protein>
<feature type="transmembrane region" description="Helical" evidence="1">
    <location>
        <begin position="38"/>
        <end position="57"/>
    </location>
</feature>
<accession>A0ABY3X622</accession>
<feature type="transmembrane region" description="Helical" evidence="1">
    <location>
        <begin position="63"/>
        <end position="80"/>
    </location>
</feature>
<feature type="transmembrane region" description="Helical" evidence="1">
    <location>
        <begin position="514"/>
        <end position="534"/>
    </location>
</feature>
<feature type="transmembrane region" description="Helical" evidence="1">
    <location>
        <begin position="238"/>
        <end position="256"/>
    </location>
</feature>
<reference evidence="2 3" key="1">
    <citation type="submission" date="2022-03" db="EMBL/GenBank/DDBJ databases">
        <title>Complete genome sequence of Lysobacter capsici VKM B-2533 and Lysobacter gummosus 10.1.1, promising sources of lytic agents.</title>
        <authorList>
            <person name="Tarlachkov S.V."/>
            <person name="Kudryakova I.V."/>
            <person name="Afoshin A.S."/>
            <person name="Leontyevskaya E.A."/>
            <person name="Leontyevskaya N.V."/>
        </authorList>
    </citation>
    <scope>NUCLEOTIDE SEQUENCE [LARGE SCALE GENOMIC DNA]</scope>
    <source>
        <strain evidence="2 3">10.1.1</strain>
    </source>
</reference>
<evidence type="ECO:0000313" key="3">
    <source>
        <dbReference type="Proteomes" id="UP000829194"/>
    </source>
</evidence>
<feature type="transmembrane region" description="Helical" evidence="1">
    <location>
        <begin position="185"/>
        <end position="205"/>
    </location>
</feature>
<evidence type="ECO:0000256" key="1">
    <source>
        <dbReference type="SAM" id="Phobius"/>
    </source>
</evidence>
<feature type="transmembrane region" description="Helical" evidence="1">
    <location>
        <begin position="402"/>
        <end position="420"/>
    </location>
</feature>
<feature type="transmembrane region" description="Helical" evidence="1">
    <location>
        <begin position="101"/>
        <end position="122"/>
    </location>
</feature>
<name>A0ABY3X622_9GAMM</name>
<organism evidence="2 3">
    <name type="scientific">Lysobacter gummosus</name>
    <dbReference type="NCBI Taxonomy" id="262324"/>
    <lineage>
        <taxon>Bacteria</taxon>
        <taxon>Pseudomonadati</taxon>
        <taxon>Pseudomonadota</taxon>
        <taxon>Gammaproteobacteria</taxon>
        <taxon>Lysobacterales</taxon>
        <taxon>Lysobacteraceae</taxon>
        <taxon>Lysobacter</taxon>
    </lineage>
</organism>
<keyword evidence="1" id="KW-1133">Transmembrane helix</keyword>
<keyword evidence="1" id="KW-0472">Membrane</keyword>
<feature type="transmembrane region" description="Helical" evidence="1">
    <location>
        <begin position="212"/>
        <end position="232"/>
    </location>
</feature>
<feature type="transmembrane region" description="Helical" evidence="1">
    <location>
        <begin position="265"/>
        <end position="281"/>
    </location>
</feature>
<keyword evidence="1" id="KW-0812">Transmembrane</keyword>
<dbReference type="EMBL" id="CP093547">
    <property type="protein sequence ID" value="UNP28019.1"/>
    <property type="molecule type" value="Genomic_DNA"/>
</dbReference>
<dbReference type="Proteomes" id="UP000829194">
    <property type="component" value="Chromosome"/>
</dbReference>
<feature type="transmembrane region" description="Helical" evidence="1">
    <location>
        <begin position="541"/>
        <end position="559"/>
    </location>
</feature>
<evidence type="ECO:0008006" key="4">
    <source>
        <dbReference type="Google" id="ProtNLM"/>
    </source>
</evidence>
<gene>
    <name evidence="2" type="ORF">MOV92_16120</name>
</gene>
<feature type="transmembrane region" description="Helical" evidence="1">
    <location>
        <begin position="369"/>
        <end position="390"/>
    </location>
</feature>
<feature type="transmembrane region" description="Helical" evidence="1">
    <location>
        <begin position="335"/>
        <end position="357"/>
    </location>
</feature>